<evidence type="ECO:0000313" key="3">
    <source>
        <dbReference type="Proteomes" id="UP001476247"/>
    </source>
</evidence>
<protein>
    <recommendedName>
        <fullName evidence="4">BLOC-1-related complex subunit 5</fullName>
    </recommendedName>
</protein>
<name>A0ABP9XZ24_9FUNG</name>
<dbReference type="Proteomes" id="UP001476247">
    <property type="component" value="Unassembled WGS sequence"/>
</dbReference>
<sequence>MGQDQSSHFGTKHIPSLTPSSSSTSYKSTIPSKVLIHPPPQTPQEDLESSGISEEEGIIQVVIGPEDEEEEEELKLLRSIKRFEPFLKEQDKGFHLEHLLGLKQSKLLTVKENNVSIPPSVELFFDLQAHIRENMIRLNNEQRILLRRIIYVDELSSTSAQIVSAAFNQAKIVSERLSEATLLKVQATKTQAHAINLFKSLTALEKYLDPEDRMDACDQWPELKELRHRASKHTPFDRITKPTTTNDLTIVGTSTLPLLERVIVNGEPAFASSSNEDTVEVDTENDPNATSTSTSSLALSRLKSISSRSLQHAATQDTLI</sequence>
<organism evidence="2 3">
    <name type="scientific">Helicostylum pulchrum</name>
    <dbReference type="NCBI Taxonomy" id="562976"/>
    <lineage>
        <taxon>Eukaryota</taxon>
        <taxon>Fungi</taxon>
        <taxon>Fungi incertae sedis</taxon>
        <taxon>Mucoromycota</taxon>
        <taxon>Mucoromycotina</taxon>
        <taxon>Mucoromycetes</taxon>
        <taxon>Mucorales</taxon>
        <taxon>Mucorineae</taxon>
        <taxon>Mucoraceae</taxon>
        <taxon>Helicostylum</taxon>
    </lineage>
</organism>
<reference evidence="2 3" key="1">
    <citation type="submission" date="2024-04" db="EMBL/GenBank/DDBJ databases">
        <title>genome sequences of Mucor flavus KT1a and Helicostylum pulchrum KT1b strains isolation_sourced from the surface of a dry-aged beef.</title>
        <authorList>
            <person name="Toyotome T."/>
            <person name="Hosono M."/>
            <person name="Torimaru M."/>
            <person name="Fukuda K."/>
            <person name="Mikami N."/>
        </authorList>
    </citation>
    <scope>NUCLEOTIDE SEQUENCE [LARGE SCALE GENOMIC DNA]</scope>
    <source>
        <strain evidence="2 3">KT1b</strain>
    </source>
</reference>
<feature type="region of interest" description="Disordered" evidence="1">
    <location>
        <begin position="1"/>
        <end position="52"/>
    </location>
</feature>
<gene>
    <name evidence="2" type="ORF">HPULCUR_005429</name>
</gene>
<keyword evidence="3" id="KW-1185">Reference proteome</keyword>
<evidence type="ECO:0000313" key="2">
    <source>
        <dbReference type="EMBL" id="GAA5800008.1"/>
    </source>
</evidence>
<comment type="caution">
    <text evidence="2">The sequence shown here is derived from an EMBL/GenBank/DDBJ whole genome shotgun (WGS) entry which is preliminary data.</text>
</comment>
<feature type="region of interest" description="Disordered" evidence="1">
    <location>
        <begin position="269"/>
        <end position="297"/>
    </location>
</feature>
<feature type="compositionally biased region" description="Low complexity" evidence="1">
    <location>
        <begin position="15"/>
        <end position="32"/>
    </location>
</feature>
<evidence type="ECO:0000256" key="1">
    <source>
        <dbReference type="SAM" id="MobiDB-lite"/>
    </source>
</evidence>
<dbReference type="EMBL" id="BAABUJ010000014">
    <property type="protein sequence ID" value="GAA5800008.1"/>
    <property type="molecule type" value="Genomic_DNA"/>
</dbReference>
<proteinExistence type="predicted"/>
<accession>A0ABP9XZ24</accession>
<evidence type="ECO:0008006" key="4">
    <source>
        <dbReference type="Google" id="ProtNLM"/>
    </source>
</evidence>